<comment type="caution">
    <text evidence="3">The sequence shown here is derived from an EMBL/GenBank/DDBJ whole genome shotgun (WGS) entry which is preliminary data.</text>
</comment>
<proteinExistence type="predicted"/>
<dbReference type="PANTHER" id="PTHR47436:SF1">
    <property type="entry name" value="SET DOMAIN-CONTAINING PROTEIN"/>
    <property type="match status" value="1"/>
</dbReference>
<dbReference type="SUPFAM" id="SSF82199">
    <property type="entry name" value="SET domain"/>
    <property type="match status" value="1"/>
</dbReference>
<dbReference type="Proteomes" id="UP000557509">
    <property type="component" value="Unassembled WGS sequence"/>
</dbReference>
<protein>
    <submittedName>
        <fullName evidence="3">Putative histone lysine methyltransferase, SET</fullName>
    </submittedName>
</protein>
<accession>A0A7J6K826</accession>
<dbReference type="PROSITE" id="PS50280">
    <property type="entry name" value="SET"/>
    <property type="match status" value="1"/>
</dbReference>
<dbReference type="EMBL" id="JAAUHK010000192">
    <property type="protein sequence ID" value="KAF4643268.1"/>
    <property type="molecule type" value="Genomic_DNA"/>
</dbReference>
<feature type="compositionally biased region" description="Polar residues" evidence="1">
    <location>
        <begin position="53"/>
        <end position="64"/>
    </location>
</feature>
<keyword evidence="3" id="KW-0808">Transferase</keyword>
<dbReference type="GO" id="GO:0032259">
    <property type="term" value="P:methylation"/>
    <property type="evidence" value="ECO:0007669"/>
    <property type="project" value="UniProtKB-KW"/>
</dbReference>
<organism evidence="3 4">
    <name type="scientific">Toxoplasma gondii</name>
    <dbReference type="NCBI Taxonomy" id="5811"/>
    <lineage>
        <taxon>Eukaryota</taxon>
        <taxon>Sar</taxon>
        <taxon>Alveolata</taxon>
        <taxon>Apicomplexa</taxon>
        <taxon>Conoidasida</taxon>
        <taxon>Coccidia</taxon>
        <taxon>Eucoccidiorida</taxon>
        <taxon>Eimeriorina</taxon>
        <taxon>Sarcocystidae</taxon>
        <taxon>Toxoplasma</taxon>
    </lineage>
</organism>
<feature type="region of interest" description="Disordered" evidence="1">
    <location>
        <begin position="29"/>
        <end position="68"/>
    </location>
</feature>
<evidence type="ECO:0000313" key="3">
    <source>
        <dbReference type="EMBL" id="KAF4643268.1"/>
    </source>
</evidence>
<evidence type="ECO:0000259" key="2">
    <source>
        <dbReference type="PROSITE" id="PS50280"/>
    </source>
</evidence>
<keyword evidence="4" id="KW-1185">Reference proteome</keyword>
<dbReference type="AlphaFoldDB" id="A0A7J6K826"/>
<feature type="domain" description="SET" evidence="2">
    <location>
        <begin position="81"/>
        <end position="490"/>
    </location>
</feature>
<sequence>MGDDKRRIHVCQLAVCLFTLMSNSYEKQTGRDAATHEGSPGDTALHRTFSPVRHTNVSTDSQGQQRDRTECEEEKVETPFSSVEIAFVNHLVGRGLLARRSFKKGEVICNDAEPLVAAQHIYSERCSWTCERCFTFLGNLRDQAELILSNDPSDLVKRSRRIRENLELLTDDFLQREGLCLARPIPCDRKCGVVYCSEEHKKLGQTEGPHRLLCVEATKRMQRAWRAFASHSRKFSENFLLAGRAYAQILVHVLYGQKSVEEATTPFCGFFCRRWEELGAGEVPREEAGEPRELRSLSGRRQTLEESFSLLCRVFLAPDVLGESAWTPANGACGEERRQLLQEKWRKLFSLDFYSELLGTFELVNVDIEFDSPLNARVASALSLRPCKALLRLVKKVVACEDVIDAESLEAGARGALDCDSNSEDMEEWKTLVEDLLPPFLGVGLFRAVSMTNHSCWPNAEVDYPFLTNAAQVTALRDIAEKEEILLSYIDESLPLAERQRLLKSHYKFTCGCQRCQVEAAATLLARRGALPTEKAGALDAIAGATGLSPSLVDEVLSFIAACSNSEEPHAAESVSGIPS</sequence>
<dbReference type="CDD" id="cd20071">
    <property type="entry name" value="SET_SMYD"/>
    <property type="match status" value="1"/>
</dbReference>
<gene>
    <name evidence="3" type="ORF">TGRH88_029350</name>
</gene>
<reference evidence="3 4" key="1">
    <citation type="submission" date="2020-03" db="EMBL/GenBank/DDBJ databases">
        <title>Genome sequence of Toxoplasma gondii RH-88 strain.</title>
        <authorList>
            <person name="Lorenzi H.A."/>
            <person name="Venepally P."/>
            <person name="Rozenberg A."/>
            <person name="Sibley D."/>
        </authorList>
    </citation>
    <scope>NUCLEOTIDE SEQUENCE [LARGE SCALE GENOMIC DNA]</scope>
    <source>
        <strain evidence="3 4">RH-88</strain>
    </source>
</reference>
<dbReference type="InterPro" id="IPR044237">
    <property type="entry name" value="ATXR2-like"/>
</dbReference>
<name>A0A7J6K826_TOXGO</name>
<keyword evidence="3" id="KW-0489">Methyltransferase</keyword>
<dbReference type="Pfam" id="PF00856">
    <property type="entry name" value="SET"/>
    <property type="match status" value="1"/>
</dbReference>
<evidence type="ECO:0000256" key="1">
    <source>
        <dbReference type="SAM" id="MobiDB-lite"/>
    </source>
</evidence>
<dbReference type="PANTHER" id="PTHR47436">
    <property type="entry name" value="HISTONE-LYSINE N-METHYLTRANSFERASE ATXR2"/>
    <property type="match status" value="1"/>
</dbReference>
<dbReference type="GO" id="GO:0008168">
    <property type="term" value="F:methyltransferase activity"/>
    <property type="evidence" value="ECO:0007669"/>
    <property type="project" value="UniProtKB-KW"/>
</dbReference>
<dbReference type="Gene3D" id="2.170.270.10">
    <property type="entry name" value="SET domain"/>
    <property type="match status" value="1"/>
</dbReference>
<dbReference type="InterPro" id="IPR046341">
    <property type="entry name" value="SET_dom_sf"/>
</dbReference>
<dbReference type="InterPro" id="IPR001214">
    <property type="entry name" value="SET_dom"/>
</dbReference>
<evidence type="ECO:0000313" key="4">
    <source>
        <dbReference type="Proteomes" id="UP000557509"/>
    </source>
</evidence>
<dbReference type="VEuPathDB" id="ToxoDB:TGME49_242870"/>